<feature type="transmembrane region" description="Helical" evidence="16">
    <location>
        <begin position="269"/>
        <end position="295"/>
    </location>
</feature>
<evidence type="ECO:0000256" key="6">
    <source>
        <dbReference type="ARBA" id="ARBA00022984"/>
    </source>
</evidence>
<evidence type="ECO:0000256" key="9">
    <source>
        <dbReference type="ARBA" id="ARBA00032370"/>
    </source>
</evidence>
<feature type="transmembrane region" description="Helical" evidence="16">
    <location>
        <begin position="49"/>
        <end position="68"/>
    </location>
</feature>
<keyword evidence="18" id="KW-1185">Reference proteome</keyword>
<evidence type="ECO:0000256" key="11">
    <source>
        <dbReference type="ARBA" id="ARBA00038053"/>
    </source>
</evidence>
<feature type="transmembrane region" description="Helical" evidence="16">
    <location>
        <begin position="109"/>
        <end position="131"/>
    </location>
</feature>
<proteinExistence type="inferred from homology"/>
<dbReference type="OrthoDB" id="9812661at2"/>
<accession>A0A1H9V136</accession>
<dbReference type="Proteomes" id="UP000199572">
    <property type="component" value="Unassembled WGS sequence"/>
</dbReference>
<evidence type="ECO:0000256" key="5">
    <source>
        <dbReference type="ARBA" id="ARBA00022960"/>
    </source>
</evidence>
<keyword evidence="3" id="KW-0808">Transferase</keyword>
<keyword evidence="17" id="KW-0131">Cell cycle</keyword>
<evidence type="ECO:0000313" key="17">
    <source>
        <dbReference type="EMBL" id="SES15338.1"/>
    </source>
</evidence>
<evidence type="ECO:0000256" key="8">
    <source>
        <dbReference type="ARBA" id="ARBA00023136"/>
    </source>
</evidence>
<feature type="transmembrane region" description="Helical" evidence="16">
    <location>
        <begin position="74"/>
        <end position="97"/>
    </location>
</feature>
<gene>
    <name evidence="17" type="ORF">SAMN04488023_13624</name>
</gene>
<evidence type="ECO:0000256" key="7">
    <source>
        <dbReference type="ARBA" id="ARBA00022989"/>
    </source>
</evidence>
<feature type="transmembrane region" description="Helical" evidence="16">
    <location>
        <begin position="307"/>
        <end position="332"/>
    </location>
</feature>
<dbReference type="GO" id="GO:0051301">
    <property type="term" value="P:cell division"/>
    <property type="evidence" value="ECO:0007669"/>
    <property type="project" value="UniProtKB-KW"/>
</dbReference>
<dbReference type="AlphaFoldDB" id="A0A1H9V136"/>
<evidence type="ECO:0000256" key="4">
    <source>
        <dbReference type="ARBA" id="ARBA00022692"/>
    </source>
</evidence>
<comment type="subcellular location">
    <subcellularLocation>
        <location evidence="1">Membrane</location>
        <topology evidence="1">Multi-pass membrane protein</topology>
    </subcellularLocation>
</comment>
<dbReference type="EMBL" id="FOGG01000036">
    <property type="protein sequence ID" value="SES15338.1"/>
    <property type="molecule type" value="Genomic_DNA"/>
</dbReference>
<dbReference type="GO" id="GO:0015648">
    <property type="term" value="F:lipid-linked peptidoglycan transporter activity"/>
    <property type="evidence" value="ECO:0007669"/>
    <property type="project" value="TreeGrafter"/>
</dbReference>
<keyword evidence="5" id="KW-0133">Cell shape</keyword>
<feature type="transmembrane region" description="Helical" evidence="16">
    <location>
        <begin position="344"/>
        <end position="366"/>
    </location>
</feature>
<dbReference type="GO" id="GO:0005886">
    <property type="term" value="C:plasma membrane"/>
    <property type="evidence" value="ECO:0007669"/>
    <property type="project" value="TreeGrafter"/>
</dbReference>
<dbReference type="GO" id="GO:0008360">
    <property type="term" value="P:regulation of cell shape"/>
    <property type="evidence" value="ECO:0007669"/>
    <property type="project" value="UniProtKB-KW"/>
</dbReference>
<dbReference type="EC" id="2.4.99.28" evidence="14"/>
<dbReference type="InterPro" id="IPR001182">
    <property type="entry name" value="FtsW/RodA"/>
</dbReference>
<dbReference type="GO" id="GO:0009252">
    <property type="term" value="P:peptidoglycan biosynthetic process"/>
    <property type="evidence" value="ECO:0007669"/>
    <property type="project" value="UniProtKB-KW"/>
</dbReference>
<feature type="transmembrane region" description="Helical" evidence="16">
    <location>
        <begin position="151"/>
        <end position="184"/>
    </location>
</feature>
<dbReference type="PANTHER" id="PTHR30474">
    <property type="entry name" value="CELL CYCLE PROTEIN"/>
    <property type="match status" value="1"/>
</dbReference>
<evidence type="ECO:0000256" key="13">
    <source>
        <dbReference type="ARBA" id="ARBA00041418"/>
    </source>
</evidence>
<protein>
    <recommendedName>
        <fullName evidence="12">Probable peptidoglycan glycosyltransferase FtsW</fullName>
        <ecNumber evidence="14">2.4.99.28</ecNumber>
    </recommendedName>
    <alternativeName>
        <fullName evidence="13">Cell division protein FtsW</fullName>
    </alternativeName>
    <alternativeName>
        <fullName evidence="10">Cell wall polymerase</fullName>
    </alternativeName>
    <alternativeName>
        <fullName evidence="9">Peptidoglycan polymerase</fullName>
    </alternativeName>
</protein>
<sequence>MLEALLNKTKGDRWIWLIIILLSLISVMAVYSATGTLAYKRGEAVEKLLLTKHLIFVMLGIGMIYISHLLDYRYYAGISKVLMIVTIPLLIYTLIFGTNLNDASRWVKIPVIGLTFQTSDLAKLALITFLARMLTKKQENIKDVKESFIPIMGSVCVVFVLIALANLSTALMLFGVSILLLIIGRISIKQIAIVCAGGFVLLLFVFFLGPRRKTYMSRINSFMHPEMQHSDKTFQADQAKIALATGGVFGKGPGNSTQRNFLPHPYSDFIFAIIIEEWGTMGGIVIMMLYLVLLYRCIKIVTRAPKAFGALLAAGLSFSLTIQAFANMAVAVGLGPVTGVPLPLVSMGGTSMIFTSVAFGIILSVSRDVEEHVAGKESTEKNRSNKVIIGEIPAIA</sequence>
<keyword evidence="2" id="KW-0328">Glycosyltransferase</keyword>
<feature type="transmembrane region" description="Helical" evidence="16">
    <location>
        <begin position="14"/>
        <end position="37"/>
    </location>
</feature>
<evidence type="ECO:0000256" key="15">
    <source>
        <dbReference type="ARBA" id="ARBA00049902"/>
    </source>
</evidence>
<comment type="catalytic activity">
    <reaction evidence="15">
        <text>[GlcNAc-(1-&gt;4)-Mur2Ac(oyl-L-Ala-gamma-D-Glu-L-Lys-D-Ala-D-Ala)](n)-di-trans,octa-cis-undecaprenyl diphosphate + beta-D-GlcNAc-(1-&gt;4)-Mur2Ac(oyl-L-Ala-gamma-D-Glu-L-Lys-D-Ala-D-Ala)-di-trans,octa-cis-undecaprenyl diphosphate = [GlcNAc-(1-&gt;4)-Mur2Ac(oyl-L-Ala-gamma-D-Glu-L-Lys-D-Ala-D-Ala)](n+1)-di-trans,octa-cis-undecaprenyl diphosphate + di-trans,octa-cis-undecaprenyl diphosphate + H(+)</text>
        <dbReference type="Rhea" id="RHEA:23708"/>
        <dbReference type="Rhea" id="RHEA-COMP:9602"/>
        <dbReference type="Rhea" id="RHEA-COMP:9603"/>
        <dbReference type="ChEBI" id="CHEBI:15378"/>
        <dbReference type="ChEBI" id="CHEBI:58405"/>
        <dbReference type="ChEBI" id="CHEBI:60033"/>
        <dbReference type="ChEBI" id="CHEBI:78435"/>
        <dbReference type="EC" id="2.4.99.28"/>
    </reaction>
</comment>
<keyword evidence="4 16" id="KW-0812">Transmembrane</keyword>
<evidence type="ECO:0000313" key="18">
    <source>
        <dbReference type="Proteomes" id="UP000199572"/>
    </source>
</evidence>
<evidence type="ECO:0000256" key="14">
    <source>
        <dbReference type="ARBA" id="ARBA00044770"/>
    </source>
</evidence>
<keyword evidence="7 16" id="KW-1133">Transmembrane helix</keyword>
<evidence type="ECO:0000256" key="10">
    <source>
        <dbReference type="ARBA" id="ARBA00033270"/>
    </source>
</evidence>
<evidence type="ECO:0000256" key="3">
    <source>
        <dbReference type="ARBA" id="ARBA00022679"/>
    </source>
</evidence>
<keyword evidence="8 16" id="KW-0472">Membrane</keyword>
<reference evidence="17 18" key="1">
    <citation type="submission" date="2016-10" db="EMBL/GenBank/DDBJ databases">
        <authorList>
            <person name="de Groot N.N."/>
        </authorList>
    </citation>
    <scope>NUCLEOTIDE SEQUENCE [LARGE SCALE GENOMIC DNA]</scope>
    <source>
        <strain evidence="17 18">DSM 18610</strain>
    </source>
</reference>
<dbReference type="PANTHER" id="PTHR30474:SF2">
    <property type="entry name" value="PEPTIDOGLYCAN GLYCOSYLTRANSFERASE FTSW-RELATED"/>
    <property type="match status" value="1"/>
</dbReference>
<dbReference type="GO" id="GO:0008955">
    <property type="term" value="F:peptidoglycan glycosyltransferase activity"/>
    <property type="evidence" value="ECO:0007669"/>
    <property type="project" value="UniProtKB-EC"/>
</dbReference>
<name>A0A1H9V136_9SPHI</name>
<dbReference type="Pfam" id="PF01098">
    <property type="entry name" value="FTSW_RODA_SPOVE"/>
    <property type="match status" value="1"/>
</dbReference>
<keyword evidence="6" id="KW-0573">Peptidoglycan synthesis</keyword>
<dbReference type="RefSeq" id="WP_090888043.1">
    <property type="nucleotide sequence ID" value="NZ_FOGG01000036.1"/>
</dbReference>
<dbReference type="STRING" id="390241.SAMN04488023_13624"/>
<comment type="similarity">
    <text evidence="11">Belongs to the SEDS family. FtsW subfamily.</text>
</comment>
<evidence type="ECO:0000256" key="2">
    <source>
        <dbReference type="ARBA" id="ARBA00022676"/>
    </source>
</evidence>
<keyword evidence="17" id="KW-0132">Cell division</keyword>
<evidence type="ECO:0000256" key="1">
    <source>
        <dbReference type="ARBA" id="ARBA00004141"/>
    </source>
</evidence>
<evidence type="ECO:0000256" key="12">
    <source>
        <dbReference type="ARBA" id="ARBA00041185"/>
    </source>
</evidence>
<feature type="transmembrane region" description="Helical" evidence="16">
    <location>
        <begin position="191"/>
        <end position="209"/>
    </location>
</feature>
<organism evidence="17 18">
    <name type="scientific">Pedobacter rhizosphaerae</name>
    <dbReference type="NCBI Taxonomy" id="390241"/>
    <lineage>
        <taxon>Bacteria</taxon>
        <taxon>Pseudomonadati</taxon>
        <taxon>Bacteroidota</taxon>
        <taxon>Sphingobacteriia</taxon>
        <taxon>Sphingobacteriales</taxon>
        <taxon>Sphingobacteriaceae</taxon>
        <taxon>Pedobacter</taxon>
    </lineage>
</organism>
<dbReference type="GO" id="GO:0032153">
    <property type="term" value="C:cell division site"/>
    <property type="evidence" value="ECO:0007669"/>
    <property type="project" value="TreeGrafter"/>
</dbReference>
<evidence type="ECO:0000256" key="16">
    <source>
        <dbReference type="SAM" id="Phobius"/>
    </source>
</evidence>